<name>A0AAN7CSQ4_9PEZI</name>
<organism evidence="1 2">
    <name type="scientific">Corynascus novoguineensis</name>
    <dbReference type="NCBI Taxonomy" id="1126955"/>
    <lineage>
        <taxon>Eukaryota</taxon>
        <taxon>Fungi</taxon>
        <taxon>Dikarya</taxon>
        <taxon>Ascomycota</taxon>
        <taxon>Pezizomycotina</taxon>
        <taxon>Sordariomycetes</taxon>
        <taxon>Sordariomycetidae</taxon>
        <taxon>Sordariales</taxon>
        <taxon>Chaetomiaceae</taxon>
        <taxon>Corynascus</taxon>
    </lineage>
</organism>
<reference evidence="1" key="2">
    <citation type="submission" date="2023-05" db="EMBL/GenBank/DDBJ databases">
        <authorList>
            <consortium name="Lawrence Berkeley National Laboratory"/>
            <person name="Steindorff A."/>
            <person name="Hensen N."/>
            <person name="Bonometti L."/>
            <person name="Westerberg I."/>
            <person name="Brannstrom I.O."/>
            <person name="Guillou S."/>
            <person name="Cros-Aarteil S."/>
            <person name="Calhoun S."/>
            <person name="Haridas S."/>
            <person name="Kuo A."/>
            <person name="Mondo S."/>
            <person name="Pangilinan J."/>
            <person name="Riley R."/>
            <person name="Labutti K."/>
            <person name="Andreopoulos B."/>
            <person name="Lipzen A."/>
            <person name="Chen C."/>
            <person name="Yanf M."/>
            <person name="Daum C."/>
            <person name="Ng V."/>
            <person name="Clum A."/>
            <person name="Ohm R."/>
            <person name="Martin F."/>
            <person name="Silar P."/>
            <person name="Natvig D."/>
            <person name="Lalanne C."/>
            <person name="Gautier V."/>
            <person name="Ament-Velasquez S.L."/>
            <person name="Kruys A."/>
            <person name="Hutchinson M.I."/>
            <person name="Powell A.J."/>
            <person name="Barry K."/>
            <person name="Miller A.N."/>
            <person name="Grigoriev I.V."/>
            <person name="Debuchy R."/>
            <person name="Gladieux P."/>
            <person name="Thoren M.H."/>
            <person name="Johannesson H."/>
        </authorList>
    </citation>
    <scope>NUCLEOTIDE SEQUENCE</scope>
    <source>
        <strain evidence="1">CBS 359.72</strain>
    </source>
</reference>
<sequence length="209" mass="23195">MEATVTDLLSSLQRAGLLPSKVIPSDFTPSFLLNVRFPGADADTRHGALMRVSQVQSAPALSITTSNLSNSGAAPPPTTTTYTLMMIDPDAPTPNDPKFAYWRHWVVAHIPLPVGKDEAESRVLQLDEDGRVLTQYLAPGPKDESRPHRYLFLLFAEPEGGRKLEKVDVGGEEFVERRSFRADEFIERHGLRLVAVQWMLGAGDGWREE</sequence>
<dbReference type="PANTHER" id="PTHR11362">
    <property type="entry name" value="PHOSPHATIDYLETHANOLAMINE-BINDING PROTEIN"/>
    <property type="match status" value="1"/>
</dbReference>
<evidence type="ECO:0000313" key="1">
    <source>
        <dbReference type="EMBL" id="KAK4247311.1"/>
    </source>
</evidence>
<accession>A0AAN7CSQ4</accession>
<proteinExistence type="predicted"/>
<dbReference type="Pfam" id="PF01161">
    <property type="entry name" value="PBP"/>
    <property type="match status" value="1"/>
</dbReference>
<dbReference type="CDD" id="cd00866">
    <property type="entry name" value="PEBP_euk"/>
    <property type="match status" value="1"/>
</dbReference>
<dbReference type="PANTHER" id="PTHR11362:SF85">
    <property type="entry name" value="INHIBITOR (TFS1), PUTATIVE (AFU_ORTHOLOGUE AFUA_4G08120)-RELATED"/>
    <property type="match status" value="1"/>
</dbReference>
<dbReference type="GO" id="GO:0030162">
    <property type="term" value="P:regulation of proteolysis"/>
    <property type="evidence" value="ECO:0007669"/>
    <property type="project" value="TreeGrafter"/>
</dbReference>
<dbReference type="GO" id="GO:0030414">
    <property type="term" value="F:peptidase inhibitor activity"/>
    <property type="evidence" value="ECO:0007669"/>
    <property type="project" value="TreeGrafter"/>
</dbReference>
<dbReference type="InterPro" id="IPR008914">
    <property type="entry name" value="PEBP"/>
</dbReference>
<dbReference type="SUPFAM" id="SSF49777">
    <property type="entry name" value="PEBP-like"/>
    <property type="match status" value="1"/>
</dbReference>
<comment type="caution">
    <text evidence="1">The sequence shown here is derived from an EMBL/GenBank/DDBJ whole genome shotgun (WGS) entry which is preliminary data.</text>
</comment>
<keyword evidence="2" id="KW-1185">Reference proteome</keyword>
<gene>
    <name evidence="1" type="ORF">C7999DRAFT_32290</name>
</gene>
<dbReference type="GO" id="GO:0046578">
    <property type="term" value="P:regulation of Ras protein signal transduction"/>
    <property type="evidence" value="ECO:0007669"/>
    <property type="project" value="TreeGrafter"/>
</dbReference>
<dbReference type="InterPro" id="IPR035810">
    <property type="entry name" value="PEBP_euk"/>
</dbReference>
<reference evidence="1" key="1">
    <citation type="journal article" date="2023" name="Mol. Phylogenet. Evol.">
        <title>Genome-scale phylogeny and comparative genomics of the fungal order Sordariales.</title>
        <authorList>
            <person name="Hensen N."/>
            <person name="Bonometti L."/>
            <person name="Westerberg I."/>
            <person name="Brannstrom I.O."/>
            <person name="Guillou S."/>
            <person name="Cros-Aarteil S."/>
            <person name="Calhoun S."/>
            <person name="Haridas S."/>
            <person name="Kuo A."/>
            <person name="Mondo S."/>
            <person name="Pangilinan J."/>
            <person name="Riley R."/>
            <person name="LaButti K."/>
            <person name="Andreopoulos B."/>
            <person name="Lipzen A."/>
            <person name="Chen C."/>
            <person name="Yan M."/>
            <person name="Daum C."/>
            <person name="Ng V."/>
            <person name="Clum A."/>
            <person name="Steindorff A."/>
            <person name="Ohm R.A."/>
            <person name="Martin F."/>
            <person name="Silar P."/>
            <person name="Natvig D.O."/>
            <person name="Lalanne C."/>
            <person name="Gautier V."/>
            <person name="Ament-Velasquez S.L."/>
            <person name="Kruys A."/>
            <person name="Hutchinson M.I."/>
            <person name="Powell A.J."/>
            <person name="Barry K."/>
            <person name="Miller A.N."/>
            <person name="Grigoriev I.V."/>
            <person name="Debuchy R."/>
            <person name="Gladieux P."/>
            <person name="Hiltunen Thoren M."/>
            <person name="Johannesson H."/>
        </authorList>
    </citation>
    <scope>NUCLEOTIDE SEQUENCE</scope>
    <source>
        <strain evidence="1">CBS 359.72</strain>
    </source>
</reference>
<protein>
    <submittedName>
        <fullName evidence="1">Phosphatidylethanolamine-binding protein</fullName>
    </submittedName>
</protein>
<dbReference type="Gene3D" id="3.90.280.10">
    <property type="entry name" value="PEBP-like"/>
    <property type="match status" value="1"/>
</dbReference>
<dbReference type="AlphaFoldDB" id="A0AAN7CSQ4"/>
<dbReference type="InterPro" id="IPR036610">
    <property type="entry name" value="PEBP-like_sf"/>
</dbReference>
<evidence type="ECO:0000313" key="2">
    <source>
        <dbReference type="Proteomes" id="UP001303647"/>
    </source>
</evidence>
<dbReference type="EMBL" id="MU857656">
    <property type="protein sequence ID" value="KAK4247311.1"/>
    <property type="molecule type" value="Genomic_DNA"/>
</dbReference>
<dbReference type="Proteomes" id="UP001303647">
    <property type="component" value="Unassembled WGS sequence"/>
</dbReference>
<dbReference type="GO" id="GO:0005543">
    <property type="term" value="F:phospholipid binding"/>
    <property type="evidence" value="ECO:0007669"/>
    <property type="project" value="TreeGrafter"/>
</dbReference>